<keyword evidence="1" id="KW-0472">Membrane</keyword>
<keyword evidence="3" id="KW-1185">Reference proteome</keyword>
<organism evidence="2 3">
    <name type="scientific">Pontibacillus chungwhensis</name>
    <dbReference type="NCBI Taxonomy" id="265426"/>
    <lineage>
        <taxon>Bacteria</taxon>
        <taxon>Bacillati</taxon>
        <taxon>Bacillota</taxon>
        <taxon>Bacilli</taxon>
        <taxon>Bacillales</taxon>
        <taxon>Bacillaceae</taxon>
        <taxon>Pontibacillus</taxon>
    </lineage>
</organism>
<dbReference type="Proteomes" id="UP001236652">
    <property type="component" value="Chromosome"/>
</dbReference>
<name>A0ABY8UYT2_9BACI</name>
<evidence type="ECO:0000313" key="3">
    <source>
        <dbReference type="Proteomes" id="UP001236652"/>
    </source>
</evidence>
<keyword evidence="1" id="KW-1133">Transmembrane helix</keyword>
<reference evidence="2 3" key="1">
    <citation type="submission" date="2023-05" db="EMBL/GenBank/DDBJ databases">
        <title>Comparative genomics reveals the evidence of polycyclic aromatic hydrocarbons degradation in moderately halophilic genus Pontibacillus.</title>
        <authorList>
            <person name="Yang H."/>
            <person name="Qian Z."/>
        </authorList>
    </citation>
    <scope>NUCLEOTIDE SEQUENCE [LARGE SCALE GENOMIC DNA]</scope>
    <source>
        <strain evidence="3">HN14</strain>
    </source>
</reference>
<protein>
    <recommendedName>
        <fullName evidence="4">DUF2812 domain-containing protein</fullName>
    </recommendedName>
</protein>
<dbReference type="RefSeq" id="WP_231418604.1">
    <property type="nucleotide sequence ID" value="NZ_CP126446.1"/>
</dbReference>
<evidence type="ECO:0000256" key="1">
    <source>
        <dbReference type="SAM" id="Phobius"/>
    </source>
</evidence>
<dbReference type="EMBL" id="CP126446">
    <property type="protein sequence ID" value="WIF98837.1"/>
    <property type="molecule type" value="Genomic_DNA"/>
</dbReference>
<feature type="transmembrane region" description="Helical" evidence="1">
    <location>
        <begin position="154"/>
        <end position="176"/>
    </location>
</feature>
<evidence type="ECO:0000313" key="2">
    <source>
        <dbReference type="EMBL" id="WIF98837.1"/>
    </source>
</evidence>
<sequence length="201" mass="24171">MKKEITQEGDKAMRKKKHYLDQFYTVDKETGDFLIEIKLKEYDDIFNNWDSSLYNVRDLDSSLKSFISDCSQDIDLNRNVGLRFHLSKEEPDHEKEETILEGIHNYYEYLLFVEQKQLASKRRQAFLFILISSLFILGSFYLRNATGLALFQHFLLESITVGSWIFMWEAFYMLFINSRDELRKQKEYKRLVRAPVFYSYK</sequence>
<gene>
    <name evidence="2" type="ORF">QNI29_04055</name>
</gene>
<feature type="transmembrane region" description="Helical" evidence="1">
    <location>
        <begin position="125"/>
        <end position="142"/>
    </location>
</feature>
<keyword evidence="1" id="KW-0812">Transmembrane</keyword>
<accession>A0ABY8UYT2</accession>
<proteinExistence type="predicted"/>
<evidence type="ECO:0008006" key="4">
    <source>
        <dbReference type="Google" id="ProtNLM"/>
    </source>
</evidence>